<evidence type="ECO:0000313" key="12">
    <source>
        <dbReference type="Proteomes" id="UP000053259"/>
    </source>
</evidence>
<dbReference type="InterPro" id="IPR042529">
    <property type="entry name" value="IF_2B-like_C"/>
</dbReference>
<comment type="subcellular location">
    <subcellularLocation>
        <location evidence="1">Cytoplasm</location>
        <location evidence="1">Cytosol</location>
    </subcellularLocation>
</comment>
<dbReference type="STRING" id="253628.A0A0D1XB86"/>
<dbReference type="PANTHER" id="PTHR10233:SF14">
    <property type="entry name" value="TRANSLATION INITIATION FACTOR EIF-2B SUBUNIT DELTA"/>
    <property type="match status" value="1"/>
</dbReference>
<dbReference type="RefSeq" id="XP_016209350.1">
    <property type="nucleotide sequence ID" value="XM_016362875.1"/>
</dbReference>
<feature type="compositionally biased region" description="Polar residues" evidence="10">
    <location>
        <begin position="92"/>
        <end position="102"/>
    </location>
</feature>
<comment type="subunit">
    <text evidence="8">Component of the translation initiation factor 2B (eIF2B) complex which is a heterodecamer of two sets of five different subunits: alpha, beta, gamma, delta and epsilon. Subunits alpha, beta and delta comprise a regulatory subcomplex and subunits epsilon and gamma comprise a catalytic subcomplex. Within the complex, the hexameric regulatory complex resides at the center, with the two heterodimeric catalytic subcomplexes bound on opposite sides.</text>
</comment>
<evidence type="ECO:0000313" key="11">
    <source>
        <dbReference type="EMBL" id="KIV99480.1"/>
    </source>
</evidence>
<evidence type="ECO:0000256" key="8">
    <source>
        <dbReference type="ARBA" id="ARBA00046432"/>
    </source>
</evidence>
<comment type="similarity">
    <text evidence="2 9">Belongs to the eIF-2B alpha/beta/delta subunits family.</text>
</comment>
<evidence type="ECO:0000256" key="7">
    <source>
        <dbReference type="ARBA" id="ARBA00044356"/>
    </source>
</evidence>
<dbReference type="Gene3D" id="3.40.50.10470">
    <property type="entry name" value="Translation initiation factor eif-2b, domain 2"/>
    <property type="match status" value="1"/>
</dbReference>
<evidence type="ECO:0000256" key="1">
    <source>
        <dbReference type="ARBA" id="ARBA00004514"/>
    </source>
</evidence>
<dbReference type="GO" id="GO:0003743">
    <property type="term" value="F:translation initiation factor activity"/>
    <property type="evidence" value="ECO:0007669"/>
    <property type="project" value="UniProtKB-KW"/>
</dbReference>
<organism evidence="11 12">
    <name type="scientific">Verruconis gallopava</name>
    <dbReference type="NCBI Taxonomy" id="253628"/>
    <lineage>
        <taxon>Eukaryota</taxon>
        <taxon>Fungi</taxon>
        <taxon>Dikarya</taxon>
        <taxon>Ascomycota</taxon>
        <taxon>Pezizomycotina</taxon>
        <taxon>Dothideomycetes</taxon>
        <taxon>Pleosporomycetidae</taxon>
        <taxon>Venturiales</taxon>
        <taxon>Sympoventuriaceae</taxon>
        <taxon>Verruconis</taxon>
    </lineage>
</organism>
<feature type="region of interest" description="Disordered" evidence="10">
    <location>
        <begin position="1"/>
        <end position="116"/>
    </location>
</feature>
<evidence type="ECO:0000256" key="5">
    <source>
        <dbReference type="ARBA" id="ARBA00022917"/>
    </source>
</evidence>
<keyword evidence="5" id="KW-0648">Protein biosynthesis</keyword>
<evidence type="ECO:0000256" key="6">
    <source>
        <dbReference type="ARBA" id="ARBA00044147"/>
    </source>
</evidence>
<evidence type="ECO:0000256" key="2">
    <source>
        <dbReference type="ARBA" id="ARBA00007251"/>
    </source>
</evidence>
<dbReference type="FunCoup" id="A0A0D1XB86">
    <property type="interactions" value="811"/>
</dbReference>
<dbReference type="InterPro" id="IPR000649">
    <property type="entry name" value="IF-2B-related"/>
</dbReference>
<evidence type="ECO:0000256" key="4">
    <source>
        <dbReference type="ARBA" id="ARBA00022540"/>
    </source>
</evidence>
<name>A0A0D1XB86_9PEZI</name>
<dbReference type="InParanoid" id="A0A0D1XB86"/>
<protein>
    <recommendedName>
        <fullName evidence="6">Translation initiation factor eIF2B subunit delta</fullName>
    </recommendedName>
    <alternativeName>
        <fullName evidence="7">eIF2B GDP-GTP exchange factor subunit delta</fullName>
    </alternativeName>
</protein>
<gene>
    <name evidence="11" type="ORF">PV09_08900</name>
</gene>
<dbReference type="GO" id="GO:0005829">
    <property type="term" value="C:cytosol"/>
    <property type="evidence" value="ECO:0007669"/>
    <property type="project" value="UniProtKB-SubCell"/>
</dbReference>
<evidence type="ECO:0000256" key="9">
    <source>
        <dbReference type="RuleBase" id="RU003814"/>
    </source>
</evidence>
<feature type="compositionally biased region" description="Polar residues" evidence="10">
    <location>
        <begin position="1"/>
        <end position="10"/>
    </location>
</feature>
<reference evidence="11 12" key="1">
    <citation type="submission" date="2015-01" db="EMBL/GenBank/DDBJ databases">
        <title>The Genome Sequence of Ochroconis gallopava CBS43764.</title>
        <authorList>
            <consortium name="The Broad Institute Genomics Platform"/>
            <person name="Cuomo C."/>
            <person name="de Hoog S."/>
            <person name="Gorbushina A."/>
            <person name="Stielow B."/>
            <person name="Teixiera M."/>
            <person name="Abouelleil A."/>
            <person name="Chapman S.B."/>
            <person name="Priest M."/>
            <person name="Young S.K."/>
            <person name="Wortman J."/>
            <person name="Nusbaum C."/>
            <person name="Birren B."/>
        </authorList>
    </citation>
    <scope>NUCLEOTIDE SEQUENCE [LARGE SCALE GENOMIC DNA]</scope>
    <source>
        <strain evidence="11 12">CBS 43764</strain>
    </source>
</reference>
<dbReference type="Proteomes" id="UP000053259">
    <property type="component" value="Unassembled WGS sequence"/>
</dbReference>
<dbReference type="EMBL" id="KN847577">
    <property type="protein sequence ID" value="KIV99480.1"/>
    <property type="molecule type" value="Genomic_DNA"/>
</dbReference>
<keyword evidence="12" id="KW-1185">Reference proteome</keyword>
<dbReference type="Pfam" id="PF01008">
    <property type="entry name" value="IF-2B"/>
    <property type="match status" value="1"/>
</dbReference>
<dbReference type="OrthoDB" id="10254737at2759"/>
<keyword evidence="3" id="KW-0963">Cytoplasm</keyword>
<keyword evidence="4" id="KW-0396">Initiation factor</keyword>
<feature type="compositionally biased region" description="Basic and acidic residues" evidence="10">
    <location>
        <begin position="34"/>
        <end position="63"/>
    </location>
</feature>
<dbReference type="AlphaFoldDB" id="A0A0D1XB86"/>
<sequence>MSTSEKSNAASAAKPDSTEDGKANGAPKSLSADAPKEEKKLSGKELKALKAAEKQARRAREKGAITGGVLTGVPTPEASVSKQQPQKKEQKSIQGKQAQGKSMSLGIAGGSQNQANIPHRQRRASLAAQDKPAPKAKAKATTKLQVSLFGHLSQQRRHGIAGASKDVHPAVLSLGLQMSRYEVCGSTARVVAMLLAFKAVIQGYTTPPNQHISRHFTPHVLSPQIEYLKQCRPISISMGNAIRYMKEVIANMSQEIVDEDEAKKLLCEWIDNFIKEKIQAADALIAESASSKIADGDTILVYGKSSVVLKTLLLAKAKRKNFKVIVVDSKPLFEGKCMAKDLVAAGFEDIEYTLLAGISHCKATKAILGAHAMMANGRLFSRCGTALVAMTARKQDIPVMVCCESLKFADKAPLDSILFNETAQSLDLLPEGTDVKEWEENPNLQILNLMYDVTPAEYVTAIYTEYGVLPPSSVPAVLRLLEDVSKQGV</sequence>
<dbReference type="VEuPathDB" id="FungiDB:PV09_08900"/>
<dbReference type="HOGENOM" id="CLU_016218_3_0_1"/>
<dbReference type="GeneID" id="27316873"/>
<evidence type="ECO:0000256" key="3">
    <source>
        <dbReference type="ARBA" id="ARBA00022490"/>
    </source>
</evidence>
<dbReference type="PANTHER" id="PTHR10233">
    <property type="entry name" value="TRANSLATION INITIATION FACTOR EIF-2B"/>
    <property type="match status" value="1"/>
</dbReference>
<dbReference type="SUPFAM" id="SSF100950">
    <property type="entry name" value="NagB/RpiA/CoA transferase-like"/>
    <property type="match status" value="1"/>
</dbReference>
<accession>A0A0D1XB86</accession>
<dbReference type="InterPro" id="IPR037171">
    <property type="entry name" value="NagB/RpiA_transferase-like"/>
</dbReference>
<proteinExistence type="inferred from homology"/>
<evidence type="ECO:0000256" key="10">
    <source>
        <dbReference type="SAM" id="MobiDB-lite"/>
    </source>
</evidence>